<dbReference type="Pfam" id="PF09917">
    <property type="entry name" value="DUF2147"/>
    <property type="match status" value="1"/>
</dbReference>
<evidence type="ECO:0000259" key="1">
    <source>
        <dbReference type="Pfam" id="PF09917"/>
    </source>
</evidence>
<dbReference type="InterPro" id="IPR019223">
    <property type="entry name" value="DUF2147"/>
</dbReference>
<evidence type="ECO:0000313" key="3">
    <source>
        <dbReference type="Proteomes" id="UP000199035"/>
    </source>
</evidence>
<dbReference type="AlphaFoldDB" id="A0A1H3HZ09"/>
<keyword evidence="3" id="KW-1185">Reference proteome</keyword>
<organism evidence="2 3">
    <name type="scientific">Acinetobacter kyonggiensis</name>
    <dbReference type="NCBI Taxonomy" id="595670"/>
    <lineage>
        <taxon>Bacteria</taxon>
        <taxon>Pseudomonadati</taxon>
        <taxon>Pseudomonadota</taxon>
        <taxon>Gammaproteobacteria</taxon>
        <taxon>Moraxellales</taxon>
        <taxon>Moraxellaceae</taxon>
        <taxon>Acinetobacter</taxon>
    </lineage>
</organism>
<dbReference type="RefSeq" id="WP_092688617.1">
    <property type="nucleotide sequence ID" value="NZ_FNPK01000005.1"/>
</dbReference>
<feature type="domain" description="DUF2147" evidence="1">
    <location>
        <begin position="29"/>
        <end position="130"/>
    </location>
</feature>
<reference evidence="3" key="1">
    <citation type="submission" date="2016-10" db="EMBL/GenBank/DDBJ databases">
        <authorList>
            <person name="Varghese N."/>
            <person name="Submissions S."/>
        </authorList>
    </citation>
    <scope>NUCLEOTIDE SEQUENCE [LARGE SCALE GENOMIC DNA]</scope>
    <source>
        <strain evidence="3">ANC 5109</strain>
    </source>
</reference>
<accession>A0A1H3HZ09</accession>
<evidence type="ECO:0000313" key="2">
    <source>
        <dbReference type="EMBL" id="SDY20455.1"/>
    </source>
</evidence>
<dbReference type="Proteomes" id="UP000199035">
    <property type="component" value="Unassembled WGS sequence"/>
</dbReference>
<sequence length="146" mass="16203">MELKGIFSAGCIMLCSAALYAKPALDLTGNWKVIDDKSGFTLVKVKISKNSNSLYNGHIIEAFNAPNLQTQNLSSLKGFHLLFDLKPDPNDPYKFISGQVFDPAAQQRYNINGKVSRNGNTLILRSPSDAEKASRKLSWIRIRNSN</sequence>
<dbReference type="EMBL" id="FNPK01000005">
    <property type="protein sequence ID" value="SDY20455.1"/>
    <property type="molecule type" value="Genomic_DNA"/>
</dbReference>
<gene>
    <name evidence="2" type="ORF">SAMN05421643_105107</name>
</gene>
<dbReference type="Gene3D" id="2.40.128.520">
    <property type="match status" value="1"/>
</dbReference>
<name>A0A1H3HZ09_9GAMM</name>
<proteinExistence type="predicted"/>
<protein>
    <recommendedName>
        <fullName evidence="1">DUF2147 domain-containing protein</fullName>
    </recommendedName>
</protein>